<dbReference type="PROSITE" id="PS00615">
    <property type="entry name" value="C_TYPE_LECTIN_1"/>
    <property type="match status" value="1"/>
</dbReference>
<keyword evidence="2" id="KW-0812">Transmembrane</keyword>
<dbReference type="InterPro" id="IPR050801">
    <property type="entry name" value="Ca-Dep_Lectins_ImmuneDev"/>
</dbReference>
<keyword evidence="2" id="KW-0472">Membrane</keyword>
<evidence type="ECO:0000256" key="1">
    <source>
        <dbReference type="ARBA" id="ARBA00023157"/>
    </source>
</evidence>
<organism evidence="4 5">
    <name type="scientific">Seriola lalandi dorsalis</name>
    <dbReference type="NCBI Taxonomy" id="1841481"/>
    <lineage>
        <taxon>Eukaryota</taxon>
        <taxon>Metazoa</taxon>
        <taxon>Chordata</taxon>
        <taxon>Craniata</taxon>
        <taxon>Vertebrata</taxon>
        <taxon>Euteleostomi</taxon>
        <taxon>Actinopterygii</taxon>
        <taxon>Neopterygii</taxon>
        <taxon>Teleostei</taxon>
        <taxon>Neoteleostei</taxon>
        <taxon>Acanthomorphata</taxon>
        <taxon>Carangaria</taxon>
        <taxon>Carangiformes</taxon>
        <taxon>Carangidae</taxon>
        <taxon>Seriola</taxon>
    </lineage>
</organism>
<dbReference type="InterPro" id="IPR018378">
    <property type="entry name" value="C-type_lectin_CS"/>
</dbReference>
<dbReference type="SMART" id="SM00034">
    <property type="entry name" value="CLECT"/>
    <property type="match status" value="1"/>
</dbReference>
<protein>
    <recommendedName>
        <fullName evidence="3">C-type lectin domain-containing protein</fullName>
    </recommendedName>
</protein>
<proteinExistence type="predicted"/>
<dbReference type="PANTHER" id="PTHR22801">
    <property type="entry name" value="LITHOSTATHINE"/>
    <property type="match status" value="1"/>
</dbReference>
<keyword evidence="5" id="KW-1185">Reference proteome</keyword>
<keyword evidence="2" id="KW-1133">Transmembrane helix</keyword>
<evidence type="ECO:0000313" key="4">
    <source>
        <dbReference type="Ensembl" id="ENSSLDP00000030747.1"/>
    </source>
</evidence>
<dbReference type="Pfam" id="PF00059">
    <property type="entry name" value="Lectin_C"/>
    <property type="match status" value="1"/>
</dbReference>
<dbReference type="GeneTree" id="ENSGT01020000230338"/>
<dbReference type="InterPro" id="IPR001304">
    <property type="entry name" value="C-type_lectin-like"/>
</dbReference>
<reference evidence="4" key="2">
    <citation type="submission" date="2025-09" db="UniProtKB">
        <authorList>
            <consortium name="Ensembl"/>
        </authorList>
    </citation>
    <scope>IDENTIFICATION</scope>
</reference>
<dbReference type="AlphaFoldDB" id="A0A3B4YM27"/>
<dbReference type="PROSITE" id="PS50041">
    <property type="entry name" value="C_TYPE_LECTIN_2"/>
    <property type="match status" value="1"/>
</dbReference>
<evidence type="ECO:0000256" key="2">
    <source>
        <dbReference type="SAM" id="Phobius"/>
    </source>
</evidence>
<evidence type="ECO:0000259" key="3">
    <source>
        <dbReference type="PROSITE" id="PS50041"/>
    </source>
</evidence>
<reference evidence="4" key="1">
    <citation type="submission" date="2025-08" db="UniProtKB">
        <authorList>
            <consortium name="Ensembl"/>
        </authorList>
    </citation>
    <scope>IDENTIFICATION</scope>
</reference>
<feature type="transmembrane region" description="Helical" evidence="2">
    <location>
        <begin position="15"/>
        <end position="37"/>
    </location>
</feature>
<evidence type="ECO:0000313" key="5">
    <source>
        <dbReference type="Proteomes" id="UP000261360"/>
    </source>
</evidence>
<dbReference type="SUPFAM" id="SSF56436">
    <property type="entry name" value="C-type lectin-like"/>
    <property type="match status" value="1"/>
</dbReference>
<dbReference type="InterPro" id="IPR016187">
    <property type="entry name" value="CTDL_fold"/>
</dbReference>
<keyword evidence="1" id="KW-1015">Disulfide bond</keyword>
<name>A0A3B4YM27_SERLL</name>
<dbReference type="Proteomes" id="UP000261360">
    <property type="component" value="Unplaced"/>
</dbReference>
<dbReference type="InterPro" id="IPR016186">
    <property type="entry name" value="C-type_lectin-like/link_sf"/>
</dbReference>
<sequence>LCFVKRYGFLDACTWRCVVIFLVSSVCLSPILSVHVWSTMLRFLYYNSSNEKTCTDMFLTCYLSVSFLFKNKNFIRQFKKYLWIGLTDIETEGKWKWVDGTPLTRSFWDSKEPNGKTLENCGQIKNPNLQNNWNDERCSNTHNWICEEKVSL</sequence>
<dbReference type="Ensembl" id="ENSSLDT00000031630.1">
    <property type="protein sequence ID" value="ENSSLDP00000030747.1"/>
    <property type="gene ID" value="ENSSLDG00000023559.1"/>
</dbReference>
<dbReference type="PANTHER" id="PTHR22801:SF63">
    <property type="entry name" value="C-TYPE LECTIN DOMAIN-CONTAINING PROTEIN"/>
    <property type="match status" value="1"/>
</dbReference>
<feature type="domain" description="C-type lectin" evidence="3">
    <location>
        <begin position="51"/>
        <end position="147"/>
    </location>
</feature>
<accession>A0A3B4YM27</accession>
<dbReference type="Gene3D" id="3.10.100.10">
    <property type="entry name" value="Mannose-Binding Protein A, subunit A"/>
    <property type="match status" value="1"/>
</dbReference>